<evidence type="ECO:0000256" key="1">
    <source>
        <dbReference type="ARBA" id="ARBA00004141"/>
    </source>
</evidence>
<sequence length="289" mass="32083">MPAIKLMRPTQWIKNGFVLMPLIFSGRLFHWEDATKAAAMLVAFCFASSATYIFNDYMDMEQDKVHPRKKHRPLASGKIAPVAALSVMVMLIAALFLVAAIANVPPLGYLFLVIYLVIHVCYSLKLKDLVIVDVLTISAGFLIRVLGGAVVLSVAVSSWLILCTFSVAIFLALGKRRHEVMILSDDASSHRPVLEDYNVALLDQLVQVATTSTFIFYCLYSVRGNPAHGVESEKLAWTIPLVTYGIFRYLFLIYHKEDGGSPTELLLTDAPLLFCVTTWLIACTAIIYC</sequence>
<keyword evidence="2" id="KW-1003">Cell membrane</keyword>
<keyword evidence="3 6" id="KW-0812">Transmembrane</keyword>
<evidence type="ECO:0000313" key="7">
    <source>
        <dbReference type="EMBL" id="MBI5248933.1"/>
    </source>
</evidence>
<feature type="transmembrane region" description="Helical" evidence="6">
    <location>
        <begin position="37"/>
        <end position="58"/>
    </location>
</feature>
<keyword evidence="5 6" id="KW-0472">Membrane</keyword>
<name>A0A9D6UZ40_9BACT</name>
<feature type="transmembrane region" description="Helical" evidence="6">
    <location>
        <begin position="12"/>
        <end position="31"/>
    </location>
</feature>
<dbReference type="NCBIfam" id="NF008977">
    <property type="entry name" value="PRK12324.1-2"/>
    <property type="match status" value="1"/>
</dbReference>
<gene>
    <name evidence="7" type="ORF">HY912_05510</name>
</gene>
<protein>
    <submittedName>
        <fullName evidence="7">Decaprenyl-phosphate phosphoribosyltransferase</fullName>
        <ecNumber evidence="7">2.4.2.45</ecNumber>
    </submittedName>
</protein>
<feature type="transmembrane region" description="Helical" evidence="6">
    <location>
        <begin position="156"/>
        <end position="174"/>
    </location>
</feature>
<feature type="transmembrane region" description="Helical" evidence="6">
    <location>
        <begin position="235"/>
        <end position="254"/>
    </location>
</feature>
<evidence type="ECO:0000256" key="6">
    <source>
        <dbReference type="SAM" id="Phobius"/>
    </source>
</evidence>
<dbReference type="GO" id="GO:0016020">
    <property type="term" value="C:membrane"/>
    <property type="evidence" value="ECO:0007669"/>
    <property type="project" value="UniProtKB-SubCell"/>
</dbReference>
<keyword evidence="7" id="KW-0808">Transferase</keyword>
<accession>A0A9D6UZ40</accession>
<evidence type="ECO:0000313" key="8">
    <source>
        <dbReference type="Proteomes" id="UP000807825"/>
    </source>
</evidence>
<dbReference type="CDD" id="cd13963">
    <property type="entry name" value="PT_UbiA_2"/>
    <property type="match status" value="1"/>
</dbReference>
<feature type="transmembrane region" description="Helical" evidence="6">
    <location>
        <begin position="79"/>
        <end position="101"/>
    </location>
</feature>
<keyword evidence="7" id="KW-0328">Glycosyltransferase</keyword>
<comment type="subcellular location">
    <subcellularLocation>
        <location evidence="1">Membrane</location>
        <topology evidence="1">Multi-pass membrane protein</topology>
    </subcellularLocation>
</comment>
<dbReference type="Pfam" id="PF01040">
    <property type="entry name" value="UbiA"/>
    <property type="match status" value="1"/>
</dbReference>
<evidence type="ECO:0000256" key="4">
    <source>
        <dbReference type="ARBA" id="ARBA00022989"/>
    </source>
</evidence>
<dbReference type="InterPro" id="IPR000537">
    <property type="entry name" value="UbiA_prenyltransferase"/>
</dbReference>
<dbReference type="AlphaFoldDB" id="A0A9D6UZ40"/>
<dbReference type="PANTHER" id="PTHR42723:SF1">
    <property type="entry name" value="CHLOROPHYLL SYNTHASE, CHLOROPLASTIC"/>
    <property type="match status" value="1"/>
</dbReference>
<evidence type="ECO:0000256" key="3">
    <source>
        <dbReference type="ARBA" id="ARBA00022692"/>
    </source>
</evidence>
<dbReference type="InterPro" id="IPR044878">
    <property type="entry name" value="UbiA_sf"/>
</dbReference>
<dbReference type="GO" id="GO:0016757">
    <property type="term" value="F:glycosyltransferase activity"/>
    <property type="evidence" value="ECO:0007669"/>
    <property type="project" value="UniProtKB-KW"/>
</dbReference>
<dbReference type="EC" id="2.4.2.45" evidence="7"/>
<feature type="transmembrane region" description="Helical" evidence="6">
    <location>
        <begin position="131"/>
        <end position="150"/>
    </location>
</feature>
<proteinExistence type="predicted"/>
<dbReference type="EMBL" id="JACRDE010000158">
    <property type="protein sequence ID" value="MBI5248933.1"/>
    <property type="molecule type" value="Genomic_DNA"/>
</dbReference>
<keyword evidence="4 6" id="KW-1133">Transmembrane helix</keyword>
<dbReference type="PANTHER" id="PTHR42723">
    <property type="entry name" value="CHLOROPHYLL SYNTHASE"/>
    <property type="match status" value="1"/>
</dbReference>
<comment type="caution">
    <text evidence="7">The sequence shown here is derived from an EMBL/GenBank/DDBJ whole genome shotgun (WGS) entry which is preliminary data.</text>
</comment>
<organism evidence="7 8">
    <name type="scientific">Desulfomonile tiedjei</name>
    <dbReference type="NCBI Taxonomy" id="2358"/>
    <lineage>
        <taxon>Bacteria</taxon>
        <taxon>Pseudomonadati</taxon>
        <taxon>Thermodesulfobacteriota</taxon>
        <taxon>Desulfomonilia</taxon>
        <taxon>Desulfomonilales</taxon>
        <taxon>Desulfomonilaceae</taxon>
        <taxon>Desulfomonile</taxon>
    </lineage>
</organism>
<dbReference type="GO" id="GO:0016765">
    <property type="term" value="F:transferase activity, transferring alkyl or aryl (other than methyl) groups"/>
    <property type="evidence" value="ECO:0007669"/>
    <property type="project" value="InterPro"/>
</dbReference>
<dbReference type="InterPro" id="IPR050475">
    <property type="entry name" value="Prenyltransferase_related"/>
</dbReference>
<evidence type="ECO:0000256" key="5">
    <source>
        <dbReference type="ARBA" id="ARBA00023136"/>
    </source>
</evidence>
<evidence type="ECO:0000256" key="2">
    <source>
        <dbReference type="ARBA" id="ARBA00022475"/>
    </source>
</evidence>
<dbReference type="Proteomes" id="UP000807825">
    <property type="component" value="Unassembled WGS sequence"/>
</dbReference>
<feature type="transmembrane region" description="Helical" evidence="6">
    <location>
        <begin position="266"/>
        <end position="288"/>
    </location>
</feature>
<reference evidence="7" key="1">
    <citation type="submission" date="2020-07" db="EMBL/GenBank/DDBJ databases">
        <title>Huge and variable diversity of episymbiotic CPR bacteria and DPANN archaea in groundwater ecosystems.</title>
        <authorList>
            <person name="He C.Y."/>
            <person name="Keren R."/>
            <person name="Whittaker M."/>
            <person name="Farag I.F."/>
            <person name="Doudna J."/>
            <person name="Cate J.H.D."/>
            <person name="Banfield J.F."/>
        </authorList>
    </citation>
    <scope>NUCLEOTIDE SEQUENCE</scope>
    <source>
        <strain evidence="7">NC_groundwater_1664_Pr3_B-0.1um_52_9</strain>
    </source>
</reference>
<dbReference type="Gene3D" id="1.10.357.140">
    <property type="entry name" value="UbiA prenyltransferase"/>
    <property type="match status" value="1"/>
</dbReference>
<feature type="transmembrane region" description="Helical" evidence="6">
    <location>
        <begin position="107"/>
        <end position="124"/>
    </location>
</feature>